<feature type="transmembrane region" description="Helical" evidence="1">
    <location>
        <begin position="144"/>
        <end position="161"/>
    </location>
</feature>
<feature type="transmembrane region" description="Helical" evidence="1">
    <location>
        <begin position="121"/>
        <end position="138"/>
    </location>
</feature>
<accession>A0A1K1QK41</accession>
<protein>
    <submittedName>
        <fullName evidence="2">Uncharacterized protein</fullName>
    </submittedName>
</protein>
<proteinExistence type="predicted"/>
<keyword evidence="1" id="KW-0812">Transmembrane</keyword>
<evidence type="ECO:0000256" key="1">
    <source>
        <dbReference type="SAM" id="Phobius"/>
    </source>
</evidence>
<feature type="transmembrane region" description="Helical" evidence="1">
    <location>
        <begin position="18"/>
        <end position="39"/>
    </location>
</feature>
<gene>
    <name evidence="2" type="ORF">SAMN05660313_02726</name>
</gene>
<keyword evidence="1" id="KW-0472">Membrane</keyword>
<dbReference type="STRING" id="76595.SAMN05660313_02726"/>
<sequence length="258" mass="30306">MNFIYKGILNIKSFKIKVVITTIGVLLGVILYFYSLFLFRSFMEEKSFFNLFNYSLSVYFSYFFFRFFRLLMYGATYDVKNIILNQNKHIAQWIYTKDESSNFKKDYNNSFKKDFIKSLKYIGLFILFMSIIFFAAGINSLDTIFGLLTFSLIIVLSIRDFNSFRQALKAENIVVIFSTEGIVVSESFTCPFNIKLKKLTEIDYDKATNKIVFTSSELSRNQDGPDSIYTIIHTFPVPKRYVEEAEKLLMEIKTHRSF</sequence>
<dbReference type="Proteomes" id="UP000183257">
    <property type="component" value="Unassembled WGS sequence"/>
</dbReference>
<keyword evidence="3" id="KW-1185">Reference proteome</keyword>
<reference evidence="3" key="1">
    <citation type="submission" date="2016-11" db="EMBL/GenBank/DDBJ databases">
        <authorList>
            <person name="Varghese N."/>
            <person name="Submissions S."/>
        </authorList>
    </citation>
    <scope>NUCLEOTIDE SEQUENCE [LARGE SCALE GENOMIC DNA]</scope>
    <source>
        <strain evidence="3">DSM 24786</strain>
    </source>
</reference>
<organism evidence="2 3">
    <name type="scientific">Cellulophaga fucicola</name>
    <dbReference type="NCBI Taxonomy" id="76595"/>
    <lineage>
        <taxon>Bacteria</taxon>
        <taxon>Pseudomonadati</taxon>
        <taxon>Bacteroidota</taxon>
        <taxon>Flavobacteriia</taxon>
        <taxon>Flavobacteriales</taxon>
        <taxon>Flavobacteriaceae</taxon>
        <taxon>Cellulophaga</taxon>
    </lineage>
</organism>
<evidence type="ECO:0000313" key="3">
    <source>
        <dbReference type="Proteomes" id="UP000183257"/>
    </source>
</evidence>
<evidence type="ECO:0000313" key="2">
    <source>
        <dbReference type="EMBL" id="SFW60290.1"/>
    </source>
</evidence>
<name>A0A1K1QK41_9FLAO</name>
<dbReference type="EMBL" id="FPIY01000004">
    <property type="protein sequence ID" value="SFW60290.1"/>
    <property type="molecule type" value="Genomic_DNA"/>
</dbReference>
<feature type="transmembrane region" description="Helical" evidence="1">
    <location>
        <begin position="51"/>
        <end position="68"/>
    </location>
</feature>
<keyword evidence="1" id="KW-1133">Transmembrane helix</keyword>
<dbReference type="AlphaFoldDB" id="A0A1K1QK41"/>